<gene>
    <name evidence="1" type="ORF">Godav_018123</name>
</gene>
<keyword evidence="2" id="KW-1185">Reference proteome</keyword>
<accession>A0A7J8QW98</accession>
<comment type="caution">
    <text evidence="1">The sequence shown here is derived from an EMBL/GenBank/DDBJ whole genome shotgun (WGS) entry which is preliminary data.</text>
</comment>
<organism evidence="1 2">
    <name type="scientific">Gossypium davidsonii</name>
    <name type="common">Davidson's cotton</name>
    <name type="synonym">Gossypium klotzschianum subsp. davidsonii</name>
    <dbReference type="NCBI Taxonomy" id="34287"/>
    <lineage>
        <taxon>Eukaryota</taxon>
        <taxon>Viridiplantae</taxon>
        <taxon>Streptophyta</taxon>
        <taxon>Embryophyta</taxon>
        <taxon>Tracheophyta</taxon>
        <taxon>Spermatophyta</taxon>
        <taxon>Magnoliopsida</taxon>
        <taxon>eudicotyledons</taxon>
        <taxon>Gunneridae</taxon>
        <taxon>Pentapetalae</taxon>
        <taxon>rosids</taxon>
        <taxon>malvids</taxon>
        <taxon>Malvales</taxon>
        <taxon>Malvaceae</taxon>
        <taxon>Malvoideae</taxon>
        <taxon>Gossypium</taxon>
    </lineage>
</organism>
<reference evidence="1 2" key="1">
    <citation type="journal article" date="2019" name="Genome Biol. Evol.">
        <title>Insights into the evolution of the New World diploid cottons (Gossypium, subgenus Houzingenia) based on genome sequencing.</title>
        <authorList>
            <person name="Grover C.E."/>
            <person name="Arick M.A. 2nd"/>
            <person name="Thrash A."/>
            <person name="Conover J.L."/>
            <person name="Sanders W.S."/>
            <person name="Peterson D.G."/>
            <person name="Frelichowski J.E."/>
            <person name="Scheffler J.A."/>
            <person name="Scheffler B.E."/>
            <person name="Wendel J.F."/>
        </authorList>
    </citation>
    <scope>NUCLEOTIDE SEQUENCE [LARGE SCALE GENOMIC DNA]</scope>
    <source>
        <strain evidence="1">27</strain>
        <tissue evidence="1">Leaf</tissue>
    </source>
</reference>
<name>A0A7J8QW98_GOSDV</name>
<dbReference type="Proteomes" id="UP000593561">
    <property type="component" value="Unassembled WGS sequence"/>
</dbReference>
<protein>
    <submittedName>
        <fullName evidence="1">Uncharacterized protein</fullName>
    </submittedName>
</protein>
<feature type="non-terminal residue" evidence="1">
    <location>
        <position position="50"/>
    </location>
</feature>
<dbReference type="AlphaFoldDB" id="A0A7J8QW98"/>
<dbReference type="EMBL" id="JABFAC010000001">
    <property type="protein sequence ID" value="MBA0605560.1"/>
    <property type="molecule type" value="Genomic_DNA"/>
</dbReference>
<proteinExistence type="predicted"/>
<dbReference type="PANTHER" id="PTHR48165:SF1">
    <property type="entry name" value="TRANSMEMBRANE PROTEIN"/>
    <property type="match status" value="1"/>
</dbReference>
<evidence type="ECO:0000313" key="1">
    <source>
        <dbReference type="EMBL" id="MBA0605560.1"/>
    </source>
</evidence>
<dbReference type="PANTHER" id="PTHR48165">
    <property type="entry name" value="BNAC03G44900D PROTEIN"/>
    <property type="match status" value="1"/>
</dbReference>
<evidence type="ECO:0000313" key="2">
    <source>
        <dbReference type="Proteomes" id="UP000593561"/>
    </source>
</evidence>
<sequence>MWRMLVVLRRNLQNIKKTHRVADENMVNNNNNGGEIPIFINRRRSHGSWN</sequence>